<evidence type="ECO:0000256" key="1">
    <source>
        <dbReference type="ARBA" id="ARBA00011073"/>
    </source>
</evidence>
<dbReference type="GO" id="GO:0006508">
    <property type="term" value="P:proteolysis"/>
    <property type="evidence" value="ECO:0007669"/>
    <property type="project" value="UniProtKB-KW"/>
</dbReference>
<keyword evidence="6" id="KW-1185">Reference proteome</keyword>
<evidence type="ECO:0000256" key="3">
    <source>
        <dbReference type="SAM" id="MobiDB-lite"/>
    </source>
</evidence>
<dbReference type="InterPro" id="IPR003137">
    <property type="entry name" value="PA_domain"/>
</dbReference>
<keyword evidence="2" id="KW-0732">Signal</keyword>
<proteinExistence type="inferred from homology"/>
<sequence>MPVAGIMAALRTAKGERSPVPDHGRRPACAGTPDWHRKGAITTAYQPANVSASTFYPLVYAGASGKPYAELCGNGSLDGLDVRGKIVLCELGSEPGRRIPGAVVKSAGGAGMILLNTFPHGYTTIAEAHVLPASHVDYAAASAIKSYVSSMANATATDPLPGYDPRHVTGSVDRRLLLPWA</sequence>
<gene>
    <name evidence="5" type="ORF">C2845_PM16G16500</name>
</gene>
<feature type="region of interest" description="Disordered" evidence="3">
    <location>
        <begin position="14"/>
        <end position="33"/>
    </location>
</feature>
<evidence type="ECO:0000256" key="2">
    <source>
        <dbReference type="ARBA" id="ARBA00022729"/>
    </source>
</evidence>
<organism evidence="5 6">
    <name type="scientific">Panicum miliaceum</name>
    <name type="common">Proso millet</name>
    <name type="synonym">Broomcorn millet</name>
    <dbReference type="NCBI Taxonomy" id="4540"/>
    <lineage>
        <taxon>Eukaryota</taxon>
        <taxon>Viridiplantae</taxon>
        <taxon>Streptophyta</taxon>
        <taxon>Embryophyta</taxon>
        <taxon>Tracheophyta</taxon>
        <taxon>Spermatophyta</taxon>
        <taxon>Magnoliopsida</taxon>
        <taxon>Liliopsida</taxon>
        <taxon>Poales</taxon>
        <taxon>Poaceae</taxon>
        <taxon>PACMAD clade</taxon>
        <taxon>Panicoideae</taxon>
        <taxon>Panicodae</taxon>
        <taxon>Paniceae</taxon>
        <taxon>Panicinae</taxon>
        <taxon>Panicum</taxon>
        <taxon>Panicum sect. Panicum</taxon>
    </lineage>
</organism>
<comment type="caution">
    <text evidence="5">The sequence shown here is derived from an EMBL/GenBank/DDBJ whole genome shotgun (WGS) entry which is preliminary data.</text>
</comment>
<dbReference type="Proteomes" id="UP000275267">
    <property type="component" value="Unassembled WGS sequence"/>
</dbReference>
<dbReference type="PANTHER" id="PTHR10795">
    <property type="entry name" value="PROPROTEIN CONVERTASE SUBTILISIN/KEXIN"/>
    <property type="match status" value="1"/>
</dbReference>
<dbReference type="EMBL" id="PQIB02000015">
    <property type="protein sequence ID" value="RLM66419.1"/>
    <property type="molecule type" value="Genomic_DNA"/>
</dbReference>
<evidence type="ECO:0000313" key="6">
    <source>
        <dbReference type="Proteomes" id="UP000275267"/>
    </source>
</evidence>
<feature type="domain" description="PA" evidence="4">
    <location>
        <begin position="56"/>
        <end position="144"/>
    </location>
</feature>
<feature type="compositionally biased region" description="Basic and acidic residues" evidence="3">
    <location>
        <begin position="14"/>
        <end position="25"/>
    </location>
</feature>
<dbReference type="OrthoDB" id="1713766at2759"/>
<dbReference type="GO" id="GO:0008233">
    <property type="term" value="F:peptidase activity"/>
    <property type="evidence" value="ECO:0007669"/>
    <property type="project" value="UniProtKB-KW"/>
</dbReference>
<evidence type="ECO:0000259" key="4">
    <source>
        <dbReference type="Pfam" id="PF02225"/>
    </source>
</evidence>
<evidence type="ECO:0000313" key="5">
    <source>
        <dbReference type="EMBL" id="RLM66419.1"/>
    </source>
</evidence>
<dbReference type="AlphaFoldDB" id="A0A3L6Q0U6"/>
<dbReference type="STRING" id="4540.A0A3L6Q0U6"/>
<protein>
    <submittedName>
        <fullName evidence="5">Subtilisin-like protease SBT1.2</fullName>
    </submittedName>
</protein>
<reference evidence="6" key="1">
    <citation type="journal article" date="2019" name="Nat. Commun.">
        <title>The genome of broomcorn millet.</title>
        <authorList>
            <person name="Zou C."/>
            <person name="Miki D."/>
            <person name="Li D."/>
            <person name="Tang Q."/>
            <person name="Xiao L."/>
            <person name="Rajput S."/>
            <person name="Deng P."/>
            <person name="Jia W."/>
            <person name="Huang R."/>
            <person name="Zhang M."/>
            <person name="Sun Y."/>
            <person name="Hu J."/>
            <person name="Fu X."/>
            <person name="Schnable P.S."/>
            <person name="Li F."/>
            <person name="Zhang H."/>
            <person name="Feng B."/>
            <person name="Zhu X."/>
            <person name="Liu R."/>
            <person name="Schnable J.C."/>
            <person name="Zhu J.-K."/>
            <person name="Zhang H."/>
        </authorList>
    </citation>
    <scope>NUCLEOTIDE SEQUENCE [LARGE SCALE GENOMIC DNA]</scope>
</reference>
<name>A0A3L6Q0U6_PANMI</name>
<comment type="similarity">
    <text evidence="1">Belongs to the peptidase S8 family.</text>
</comment>
<dbReference type="Pfam" id="PF02225">
    <property type="entry name" value="PA"/>
    <property type="match status" value="1"/>
</dbReference>
<dbReference type="Gene3D" id="3.50.30.30">
    <property type="match status" value="1"/>
</dbReference>
<dbReference type="CDD" id="cd02120">
    <property type="entry name" value="PA_subtilisin_like"/>
    <property type="match status" value="1"/>
</dbReference>
<accession>A0A3L6Q0U6</accession>
<dbReference type="InterPro" id="IPR045051">
    <property type="entry name" value="SBT"/>
</dbReference>